<accession>A0A7S1BEM4</accession>
<dbReference type="PANTHER" id="PTHR45623:SF49">
    <property type="entry name" value="SWI_SNF-RELATED MATRIX-ASSOCIATED ACTIN-DEPENDENT REGULATOR OF CHROMATIN SUBFAMILY A MEMBER 5"/>
    <property type="match status" value="1"/>
</dbReference>
<evidence type="ECO:0000256" key="4">
    <source>
        <dbReference type="ARBA" id="ARBA00022801"/>
    </source>
</evidence>
<dbReference type="GO" id="GO:0042393">
    <property type="term" value="F:histone binding"/>
    <property type="evidence" value="ECO:0007669"/>
    <property type="project" value="TreeGrafter"/>
</dbReference>
<evidence type="ECO:0000259" key="10">
    <source>
        <dbReference type="PROSITE" id="PS51192"/>
    </source>
</evidence>
<dbReference type="Gene3D" id="3.40.50.300">
    <property type="entry name" value="P-loop containing nucleotide triphosphate hydrolases"/>
    <property type="match status" value="1"/>
</dbReference>
<dbReference type="PROSITE" id="PS51192">
    <property type="entry name" value="HELICASE_ATP_BIND_1"/>
    <property type="match status" value="1"/>
</dbReference>
<dbReference type="GO" id="GO:0000785">
    <property type="term" value="C:chromatin"/>
    <property type="evidence" value="ECO:0007669"/>
    <property type="project" value="TreeGrafter"/>
</dbReference>
<evidence type="ECO:0000256" key="8">
    <source>
        <dbReference type="ARBA" id="ARBA00023242"/>
    </source>
</evidence>
<dbReference type="Pfam" id="PF00271">
    <property type="entry name" value="Helicase_C"/>
    <property type="match status" value="1"/>
</dbReference>
<keyword evidence="5" id="KW-0347">Helicase</keyword>
<keyword evidence="8" id="KW-0539">Nucleus</keyword>
<dbReference type="GO" id="GO:0016887">
    <property type="term" value="F:ATP hydrolysis activity"/>
    <property type="evidence" value="ECO:0007669"/>
    <property type="project" value="TreeGrafter"/>
</dbReference>
<dbReference type="EMBL" id="HBFR01016434">
    <property type="protein sequence ID" value="CAD8884799.1"/>
    <property type="molecule type" value="Transcribed_RNA"/>
</dbReference>
<feature type="domain" description="Helicase C-terminal" evidence="11">
    <location>
        <begin position="509"/>
        <end position="660"/>
    </location>
</feature>
<dbReference type="InterPro" id="IPR036306">
    <property type="entry name" value="ISWI_HAND-dom_sf"/>
</dbReference>
<evidence type="ECO:0000259" key="11">
    <source>
        <dbReference type="PROSITE" id="PS51194"/>
    </source>
</evidence>
<dbReference type="FunFam" id="3.40.50.10810:FF:000015">
    <property type="entry name" value="lymphoid-specific helicase isoform X1"/>
    <property type="match status" value="1"/>
</dbReference>
<feature type="compositionally biased region" description="Acidic residues" evidence="9">
    <location>
        <begin position="14"/>
        <end position="61"/>
    </location>
</feature>
<dbReference type="Gene3D" id="3.40.50.10810">
    <property type="entry name" value="Tandem AAA-ATPase domain"/>
    <property type="match status" value="1"/>
</dbReference>
<proteinExistence type="inferred from homology"/>
<keyword evidence="4" id="KW-0378">Hydrolase</keyword>
<dbReference type="GO" id="GO:0031491">
    <property type="term" value="F:nucleosome binding"/>
    <property type="evidence" value="ECO:0007669"/>
    <property type="project" value="InterPro"/>
</dbReference>
<evidence type="ECO:0000256" key="5">
    <source>
        <dbReference type="ARBA" id="ARBA00022806"/>
    </source>
</evidence>
<dbReference type="InterPro" id="IPR000330">
    <property type="entry name" value="SNF2_N"/>
</dbReference>
<feature type="region of interest" description="Disordered" evidence="9">
    <location>
        <begin position="1"/>
        <end position="111"/>
    </location>
</feature>
<dbReference type="InterPro" id="IPR038718">
    <property type="entry name" value="SNF2-like_sf"/>
</dbReference>
<dbReference type="CDD" id="cd18793">
    <property type="entry name" value="SF2_C_SNF"/>
    <property type="match status" value="1"/>
</dbReference>
<dbReference type="InterPro" id="IPR001650">
    <property type="entry name" value="Helicase_C-like"/>
</dbReference>
<keyword evidence="7" id="KW-0175">Coiled coil</keyword>
<feature type="compositionally biased region" description="Basic residues" evidence="9">
    <location>
        <begin position="141"/>
        <end position="158"/>
    </location>
</feature>
<evidence type="ECO:0000256" key="3">
    <source>
        <dbReference type="ARBA" id="ARBA00022741"/>
    </source>
</evidence>
<dbReference type="GO" id="GO:0003677">
    <property type="term" value="F:DNA binding"/>
    <property type="evidence" value="ECO:0007669"/>
    <property type="project" value="InterPro"/>
</dbReference>
<gene>
    <name evidence="12" type="ORF">CHYS00102_LOCUS11996</name>
</gene>
<dbReference type="Pfam" id="PF00176">
    <property type="entry name" value="SNF2-rel_dom"/>
    <property type="match status" value="1"/>
</dbReference>
<evidence type="ECO:0000256" key="1">
    <source>
        <dbReference type="ARBA" id="ARBA00004123"/>
    </source>
</evidence>
<dbReference type="InterPro" id="IPR015195">
    <property type="entry name" value="SLIDE"/>
</dbReference>
<comment type="similarity">
    <text evidence="2">Belongs to the SNF2/RAD54 helicase family. ISWI subfamily.</text>
</comment>
<dbReference type="Gene3D" id="1.10.10.60">
    <property type="entry name" value="Homeodomain-like"/>
    <property type="match status" value="2"/>
</dbReference>
<evidence type="ECO:0000256" key="9">
    <source>
        <dbReference type="SAM" id="MobiDB-lite"/>
    </source>
</evidence>
<reference evidence="12" key="1">
    <citation type="submission" date="2021-01" db="EMBL/GenBank/DDBJ databases">
        <authorList>
            <person name="Corre E."/>
            <person name="Pelletier E."/>
            <person name="Niang G."/>
            <person name="Scheremetjew M."/>
            <person name="Finn R."/>
            <person name="Kale V."/>
            <person name="Holt S."/>
            <person name="Cochrane G."/>
            <person name="Meng A."/>
            <person name="Brown T."/>
            <person name="Cohen L."/>
        </authorList>
    </citation>
    <scope>NUCLEOTIDE SEQUENCE</scope>
    <source>
        <strain evidence="12">308</strain>
    </source>
</reference>
<dbReference type="GO" id="GO:0004386">
    <property type="term" value="F:helicase activity"/>
    <property type="evidence" value="ECO:0007669"/>
    <property type="project" value="UniProtKB-KW"/>
</dbReference>
<name>A0A7S1BEM4_9STRA</name>
<dbReference type="GO" id="GO:0005634">
    <property type="term" value="C:nucleus"/>
    <property type="evidence" value="ECO:0007669"/>
    <property type="project" value="UniProtKB-SubCell"/>
</dbReference>
<dbReference type="SUPFAM" id="SSF52540">
    <property type="entry name" value="P-loop containing nucleoside triphosphate hydrolases"/>
    <property type="match status" value="2"/>
</dbReference>
<evidence type="ECO:0000256" key="2">
    <source>
        <dbReference type="ARBA" id="ARBA00009687"/>
    </source>
</evidence>
<dbReference type="GO" id="GO:0005524">
    <property type="term" value="F:ATP binding"/>
    <property type="evidence" value="ECO:0007669"/>
    <property type="project" value="UniProtKB-KW"/>
</dbReference>
<dbReference type="SMART" id="SM00490">
    <property type="entry name" value="HELICc"/>
    <property type="match status" value="1"/>
</dbReference>
<dbReference type="SUPFAM" id="SSF101224">
    <property type="entry name" value="HAND domain of the nucleosome remodeling ATPase ISWI"/>
    <property type="match status" value="1"/>
</dbReference>
<dbReference type="Pfam" id="PF09111">
    <property type="entry name" value="SLIDE"/>
    <property type="match status" value="1"/>
</dbReference>
<dbReference type="InterPro" id="IPR049730">
    <property type="entry name" value="SNF2/RAD54-like_C"/>
</dbReference>
<dbReference type="InterPro" id="IPR014001">
    <property type="entry name" value="Helicase_ATP-bd"/>
</dbReference>
<sequence length="1099" mass="125458">MDNPLNSNSNVSTAEDEEDTASFEGMEVDDIESQEDIDTQTGPEDDDLLIDDNGEEDDDANETAAKSAEEEKRAYENALAERSALLAKETEEVEESVAGSGEGSKPEQDNDPYKRFGFLIAQSEVFAHFLAGSIAAEEKNRKGKKGKGLGRGKGKGSGRGRMSEAAEDAQLMAQSQSAQKVTRLEKQPGILVKECKMHPYQLEGLNWLIKLHDTGLNGILADEMGLGKTLQTISLLAWLREGRGVKGPHLVIVPKSVVGNWMNELKKWCPVIRGLKLLGNKEERKRVCKLILPNESTGKFRFDVLVTSYEGILREKGTLTKISWNYLIIDEAHRIKNENSSLSKVVRLMHTKFRILITGTPLQNNLHELWALLNFLLPEVFGDAEMFDRWFSMSGSEAQNNVIRKLHTVLRPFMLRRVKKDVACSLPPKKETKLYVGLTAMQQEWYTKLLRKDAFELNSLGGPDKVRLLNILMQLRKACNHPYLFEGAEPGPPYSDGPHLWENCGKMMLLHKLLPKLKKQDSRVLIFTQMTRVLDILEDYLRYVGHEYCRIDGNTDGDNRDSAIAAFNEPNSSKFAFILSTRAGGLGINLATADIVILYDSDWNPQVDLQAMDRAHRIGQTKPVQVFRFLVEGSVEEKIVERADRKLFLDAAVVQQGRLAEQNATVGKDELMHMVRFGADQILSKKGGTYTDEDIDALIARGETKTAEMNAKLQTNAQHNLASFSLFDAERDTFIFGGENYRDKRARGGNFINLPQRERKRNYDVDEYYRDTLSLGQVKANDFVKKRRKGPALQEYQLYNIDRIEELNAIESVISAKKQDRLNEIRDLRLRSKHAPSKNNSRVSVSAGESSEDLLQQANLLESTLAQFELGKEHIAEKERLTNEAFPDWSKKDFKSFCLSMERHGRFDVASIVDDVVLECGKTEEEVKRYYIAFWTYYKRIGDWKKIIERIEKGEKKITKLRQICNAITKKVERHQKGAEILSWQTMTFNYGPYKGRAYTEEEDAFLVSMMFRHGFAGSWERIRMEIRKAWQFRFDWFFKSRNAVELGKRCEVLIKVIERENEEIDKRATEQAAASPKEIMRTTDECEQINKSGFNTYL</sequence>
<protein>
    <submittedName>
        <fullName evidence="12">Uncharacterized protein</fullName>
    </submittedName>
</protein>
<organism evidence="12">
    <name type="scientific">Corethron hystrix</name>
    <dbReference type="NCBI Taxonomy" id="216773"/>
    <lineage>
        <taxon>Eukaryota</taxon>
        <taxon>Sar</taxon>
        <taxon>Stramenopiles</taxon>
        <taxon>Ochrophyta</taxon>
        <taxon>Bacillariophyta</taxon>
        <taxon>Coscinodiscophyceae</taxon>
        <taxon>Corethrophycidae</taxon>
        <taxon>Corethrales</taxon>
        <taxon>Corethraceae</taxon>
        <taxon>Corethron</taxon>
    </lineage>
</organism>
<dbReference type="GO" id="GO:0034728">
    <property type="term" value="P:nucleosome organization"/>
    <property type="evidence" value="ECO:0007669"/>
    <property type="project" value="TreeGrafter"/>
</dbReference>
<dbReference type="GO" id="GO:0140658">
    <property type="term" value="F:ATP-dependent chromatin remodeler activity"/>
    <property type="evidence" value="ECO:0007669"/>
    <property type="project" value="TreeGrafter"/>
</dbReference>
<dbReference type="InterPro" id="IPR009057">
    <property type="entry name" value="Homeodomain-like_sf"/>
</dbReference>
<keyword evidence="6" id="KW-0067">ATP-binding</keyword>
<evidence type="ECO:0000256" key="7">
    <source>
        <dbReference type="ARBA" id="ARBA00023054"/>
    </source>
</evidence>
<dbReference type="SMART" id="SM00487">
    <property type="entry name" value="DEXDc"/>
    <property type="match status" value="1"/>
</dbReference>
<feature type="domain" description="Helicase ATP-binding" evidence="10">
    <location>
        <begin position="209"/>
        <end position="379"/>
    </location>
</feature>
<dbReference type="AlphaFoldDB" id="A0A7S1BEM4"/>
<dbReference type="SUPFAM" id="SSF46689">
    <property type="entry name" value="Homeodomain-like"/>
    <property type="match status" value="2"/>
</dbReference>
<dbReference type="PROSITE" id="PS51194">
    <property type="entry name" value="HELICASE_CTER"/>
    <property type="match status" value="1"/>
</dbReference>
<comment type="subcellular location">
    <subcellularLocation>
        <location evidence="1">Nucleus</location>
    </subcellularLocation>
</comment>
<feature type="region of interest" description="Disordered" evidence="9">
    <location>
        <begin position="140"/>
        <end position="164"/>
    </location>
</feature>
<feature type="compositionally biased region" description="Polar residues" evidence="9">
    <location>
        <begin position="1"/>
        <end position="13"/>
    </location>
</feature>
<evidence type="ECO:0000313" key="12">
    <source>
        <dbReference type="EMBL" id="CAD8884799.1"/>
    </source>
</evidence>
<dbReference type="InterPro" id="IPR027417">
    <property type="entry name" value="P-loop_NTPase"/>
</dbReference>
<evidence type="ECO:0000256" key="6">
    <source>
        <dbReference type="ARBA" id="ARBA00022840"/>
    </source>
</evidence>
<keyword evidence="3" id="KW-0547">Nucleotide-binding</keyword>
<dbReference type="PANTHER" id="PTHR45623">
    <property type="entry name" value="CHROMODOMAIN-HELICASE-DNA-BINDING PROTEIN 3-RELATED-RELATED"/>
    <property type="match status" value="1"/>
</dbReference>
<dbReference type="FunFam" id="3.40.50.300:FF:000082">
    <property type="entry name" value="ISWI chromatin remodeling complex ATPase ISW1"/>
    <property type="match status" value="1"/>
</dbReference>
<dbReference type="Gene3D" id="1.10.1040.30">
    <property type="entry name" value="ISWI, HAND domain"/>
    <property type="match status" value="1"/>
</dbReference>